<sequence>MARDIEYLLLCKDVYLSKDLKKNRFLHQEKTLDGVQVFGVKRGEWEVIEFAKDELKELITGFYGAVYFNKKINEFVITMRGTDNWFGGNDPDITENTKLIWETPQTVAVRFFLGRLAKNEIFKKAKNAKVSFTGHSLGGKLAQKAFWEAKMGMYDVISPDQVTKAVTFNSAGAFISVNTPFKAKLEKQLKSLPVYNYVIEGEVLQHAPGKFLGKRYVIPYSRYSSDGTDLVSRHNAIYGNSFQYYMGKDGNFGSYTEEEWKRRSFQLQGTSIQDEVLCGGNGSDTLIAGSKVTYMNGGGNYNKFIYKRASGTVIIQAAGSNGFLEIQDYNIKDLSYTVFMNGVIPPYWEIYLSDKKKHKIKIEDFWGMNGPTLSYIKIQNSSELYTINVRSMLGYYKRDGKNGKTLPSDKQVLFTELPKDVLYRNDPKAQSSSKSIEMQPYVVAGATMKCNCGSSTSRLKVEKSHGVYIRGKVQLNVNDYKPKANIESFGLCSSRANPDVQRAGGPVRCNPNVATSWIYGKKDMLVGKQPALLNISQNSCMYQGTIRIVDNGQLS</sequence>
<proteinExistence type="predicted"/>
<evidence type="ECO:0000313" key="1">
    <source>
        <dbReference type="EMBL" id="TQR41806.1"/>
    </source>
</evidence>
<dbReference type="Pfam" id="PF14107">
    <property type="entry name" value="DUF4280"/>
    <property type="match status" value="1"/>
</dbReference>
<reference evidence="1 2" key="1">
    <citation type="submission" date="2018-03" db="EMBL/GenBank/DDBJ databases">
        <title>Aerobic endospore-forming bacteria genome sequencing and assembly.</title>
        <authorList>
            <person name="Cavalcante D.A."/>
            <person name="Driks A."/>
            <person name="Putonti C."/>
            <person name="De-Souza M.T."/>
        </authorList>
    </citation>
    <scope>NUCLEOTIDE SEQUENCE [LARGE SCALE GENOMIC DNA]</scope>
    <source>
        <strain evidence="1 2">SDF0028</strain>
    </source>
</reference>
<name>A0ABY3AJF8_PAEPP</name>
<evidence type="ECO:0000313" key="2">
    <source>
        <dbReference type="Proteomes" id="UP000316208"/>
    </source>
</evidence>
<accession>A0ABY3AJF8</accession>
<dbReference type="Proteomes" id="UP000316208">
    <property type="component" value="Unassembled WGS sequence"/>
</dbReference>
<comment type="caution">
    <text evidence="1">The sequence shown here is derived from an EMBL/GenBank/DDBJ whole genome shotgun (WGS) entry which is preliminary data.</text>
</comment>
<protein>
    <submittedName>
        <fullName evidence="1">DUF4280 domain-containing protein</fullName>
    </submittedName>
</protein>
<dbReference type="SUPFAM" id="SSF53474">
    <property type="entry name" value="alpha/beta-Hydrolases"/>
    <property type="match status" value="1"/>
</dbReference>
<dbReference type="RefSeq" id="WP_142546187.1">
    <property type="nucleotide sequence ID" value="NZ_SADY01000009.1"/>
</dbReference>
<organism evidence="1 2">
    <name type="scientific">Paenibacillus popilliae</name>
    <name type="common">Bacillus popilliae</name>
    <dbReference type="NCBI Taxonomy" id="78057"/>
    <lineage>
        <taxon>Bacteria</taxon>
        <taxon>Bacillati</taxon>
        <taxon>Bacillota</taxon>
        <taxon>Bacilli</taxon>
        <taxon>Bacillales</taxon>
        <taxon>Paenibacillaceae</taxon>
        <taxon>Paenibacillus</taxon>
    </lineage>
</organism>
<dbReference type="SUPFAM" id="SSF51120">
    <property type="entry name" value="beta-Roll"/>
    <property type="match status" value="1"/>
</dbReference>
<gene>
    <name evidence="1" type="ORF">C7Y44_25160</name>
</gene>
<dbReference type="InterPro" id="IPR011049">
    <property type="entry name" value="Serralysin-like_metalloprot_C"/>
</dbReference>
<dbReference type="InterPro" id="IPR029058">
    <property type="entry name" value="AB_hydrolase_fold"/>
</dbReference>
<dbReference type="EMBL" id="SADY01000009">
    <property type="protein sequence ID" value="TQR41806.1"/>
    <property type="molecule type" value="Genomic_DNA"/>
</dbReference>
<dbReference type="InterPro" id="IPR025460">
    <property type="entry name" value="DUF4280"/>
</dbReference>
<dbReference type="Pfam" id="PF26363">
    <property type="entry name" value="Phospholipase-like"/>
    <property type="match status" value="1"/>
</dbReference>
<dbReference type="Gene3D" id="3.40.50.1820">
    <property type="entry name" value="alpha/beta hydrolase"/>
    <property type="match status" value="1"/>
</dbReference>
<keyword evidence="2" id="KW-1185">Reference proteome</keyword>